<evidence type="ECO:0000313" key="2">
    <source>
        <dbReference type="EMBL" id="BCG46594.1"/>
    </source>
</evidence>
<feature type="region of interest" description="Disordered" evidence="1">
    <location>
        <begin position="1"/>
        <end position="29"/>
    </location>
</feature>
<dbReference type="KEGG" id="gbn:GEOBRER4_13440"/>
<reference evidence="2 3" key="1">
    <citation type="submission" date="2020-06" db="EMBL/GenBank/DDBJ databases">
        <title>Interaction of electrochemicaly active bacteria, Geobacter bremensis R4 on different carbon anode.</title>
        <authorList>
            <person name="Meng L."/>
            <person name="Yoshida N."/>
        </authorList>
    </citation>
    <scope>NUCLEOTIDE SEQUENCE [LARGE SCALE GENOMIC DNA]</scope>
    <source>
        <strain evidence="2 3">R4</strain>
    </source>
</reference>
<dbReference type="EMBL" id="AP023213">
    <property type="protein sequence ID" value="BCG46594.1"/>
    <property type="molecule type" value="Genomic_DNA"/>
</dbReference>
<evidence type="ECO:0000256" key="1">
    <source>
        <dbReference type="SAM" id="MobiDB-lite"/>
    </source>
</evidence>
<organism evidence="2 3">
    <name type="scientific">Citrifermentans bremense</name>
    <dbReference type="NCBI Taxonomy" id="60035"/>
    <lineage>
        <taxon>Bacteria</taxon>
        <taxon>Pseudomonadati</taxon>
        <taxon>Thermodesulfobacteriota</taxon>
        <taxon>Desulfuromonadia</taxon>
        <taxon>Geobacterales</taxon>
        <taxon>Geobacteraceae</taxon>
        <taxon>Citrifermentans</taxon>
    </lineage>
</organism>
<feature type="compositionally biased region" description="Basic and acidic residues" evidence="1">
    <location>
        <begin position="1"/>
        <end position="18"/>
    </location>
</feature>
<evidence type="ECO:0000313" key="3">
    <source>
        <dbReference type="Proteomes" id="UP000515472"/>
    </source>
</evidence>
<name>A0A6S6M4I5_9BACT</name>
<keyword evidence="3" id="KW-1185">Reference proteome</keyword>
<accession>A0A6S6M4I5</accession>
<dbReference type="AlphaFoldDB" id="A0A6S6M4I5"/>
<protein>
    <submittedName>
        <fullName evidence="2">Uncharacterized protein</fullName>
    </submittedName>
</protein>
<gene>
    <name evidence="2" type="ORF">GEOBRER4_13440</name>
</gene>
<dbReference type="Proteomes" id="UP000515472">
    <property type="component" value="Chromosome"/>
</dbReference>
<sequence>MDHSGHDMDHGGGHEMGHSSHQGDVAHEEVVDGVKVTFKAMDMEMPKGMKETHPYRS</sequence>
<proteinExistence type="predicted"/>